<dbReference type="Pfam" id="PF07698">
    <property type="entry name" value="7TM-7TMR_HD"/>
    <property type="match status" value="1"/>
</dbReference>
<sequence length="442" mass="50941">MDEFEREYNADRARLLSKYQFLTDPLPGNADFNLYSGIRVHAKKVITNIYEKGVISLPEEYQGKPSSMVIMLIKNNFAEPYELGEFYTYQAAYRHLSSELTKYINNRSTANPEDIDRFISDMQLNRYLESNLIFESERSEQEKEVLLQNISLTSGIVVSGQRIIDTGELITEDTGKILDSLKLEYEASLGKGVSQYFILLGQGFIVTLLFIIIFFFLYFFREDVYNKLSSVLFLLLMVVSMITLAQVAYRADTFPIYIIPFAILPIIIRIFFDSRLAFFLHVTTILMAAFFARNSFEFVIMQIPAGLTSMFSLYRMVRRSQLIRAALLIILTYSLFYAALSLWQEGDISRIDHNMFLQFFINGGLLLLVYPLIYIFEKLFGFLSDVTLVELADTNHPVLRRLAEKAPGTFQHSIQVATWPRRPSTKLEAIPCWCVQVPCITT</sequence>
<feature type="transmembrane region" description="Helical" evidence="1">
    <location>
        <begin position="355"/>
        <end position="376"/>
    </location>
</feature>
<protein>
    <submittedName>
        <fullName evidence="4">Membrane protein containing HD superfamily hydrolase domain, YQFF ortholog</fullName>
    </submittedName>
</protein>
<reference evidence="4 5" key="1">
    <citation type="journal article" date="2015" name="Microbes Environ.">
        <title>Distribution and evolution of nitrogen fixation genes in the phylum bacteroidetes.</title>
        <authorList>
            <person name="Inoue J."/>
            <person name="Oshima K."/>
            <person name="Suda W."/>
            <person name="Sakamoto M."/>
            <person name="Iino T."/>
            <person name="Noda S."/>
            <person name="Hongoh Y."/>
            <person name="Hattori M."/>
            <person name="Ohkuma M."/>
        </authorList>
    </citation>
    <scope>NUCLEOTIDE SEQUENCE [LARGE SCALE GENOMIC DNA]</scope>
    <source>
        <strain evidence="4">JCM 15548</strain>
    </source>
</reference>
<feature type="transmembrane region" description="Helical" evidence="1">
    <location>
        <begin position="196"/>
        <end position="219"/>
    </location>
</feature>
<dbReference type="Proteomes" id="UP000032900">
    <property type="component" value="Unassembled WGS sequence"/>
</dbReference>
<dbReference type="InterPro" id="IPR052722">
    <property type="entry name" value="PgpH_phosphodiesterase"/>
</dbReference>
<dbReference type="PANTHER" id="PTHR36442:SF1">
    <property type="entry name" value="CYCLIC-DI-AMP PHOSPHODIESTERASE PGPH"/>
    <property type="match status" value="1"/>
</dbReference>
<accession>A0A0E9LZ77</accession>
<feature type="transmembrane region" description="Helical" evidence="1">
    <location>
        <begin position="276"/>
        <end position="292"/>
    </location>
</feature>
<dbReference type="AlphaFoldDB" id="A0A0E9LZ77"/>
<dbReference type="STRING" id="1236989.JCM15548_12840"/>
<organism evidence="4 5">
    <name type="scientific">Geofilum rubicundum JCM 15548</name>
    <dbReference type="NCBI Taxonomy" id="1236989"/>
    <lineage>
        <taxon>Bacteria</taxon>
        <taxon>Pseudomonadati</taxon>
        <taxon>Bacteroidota</taxon>
        <taxon>Bacteroidia</taxon>
        <taxon>Marinilabiliales</taxon>
        <taxon>Marinilabiliaceae</taxon>
        <taxon>Geofilum</taxon>
    </lineage>
</organism>
<dbReference type="InterPro" id="IPR011624">
    <property type="entry name" value="Metal-dep_PHydrolase_7TM_extra"/>
</dbReference>
<keyword evidence="5" id="KW-1185">Reference proteome</keyword>
<evidence type="ECO:0000259" key="2">
    <source>
        <dbReference type="Pfam" id="PF07697"/>
    </source>
</evidence>
<dbReference type="InterPro" id="IPR011621">
    <property type="entry name" value="Metal-dep_PHydrolase_7TM_intra"/>
</dbReference>
<feature type="transmembrane region" description="Helical" evidence="1">
    <location>
        <begin position="254"/>
        <end position="271"/>
    </location>
</feature>
<keyword evidence="1" id="KW-0812">Transmembrane</keyword>
<dbReference type="GO" id="GO:0016787">
    <property type="term" value="F:hydrolase activity"/>
    <property type="evidence" value="ECO:0007669"/>
    <property type="project" value="UniProtKB-KW"/>
</dbReference>
<gene>
    <name evidence="4" type="ORF">JCM15548_12840</name>
</gene>
<keyword evidence="1" id="KW-0472">Membrane</keyword>
<name>A0A0E9LZ77_9BACT</name>
<feature type="domain" description="Metal-dependent phosphohydrolase 7TM extracellular" evidence="2">
    <location>
        <begin position="38"/>
        <end position="183"/>
    </location>
</feature>
<evidence type="ECO:0000256" key="1">
    <source>
        <dbReference type="SAM" id="Phobius"/>
    </source>
</evidence>
<evidence type="ECO:0000259" key="3">
    <source>
        <dbReference type="Pfam" id="PF07698"/>
    </source>
</evidence>
<feature type="transmembrane region" description="Helical" evidence="1">
    <location>
        <begin position="231"/>
        <end position="248"/>
    </location>
</feature>
<keyword evidence="1" id="KW-1133">Transmembrane helix</keyword>
<evidence type="ECO:0000313" key="4">
    <source>
        <dbReference type="EMBL" id="GAO30554.1"/>
    </source>
</evidence>
<comment type="caution">
    <text evidence="4">The sequence shown here is derived from an EMBL/GenBank/DDBJ whole genome shotgun (WGS) entry which is preliminary data.</text>
</comment>
<dbReference type="EMBL" id="BAZW01000025">
    <property type="protein sequence ID" value="GAO30554.1"/>
    <property type="molecule type" value="Genomic_DNA"/>
</dbReference>
<dbReference type="PANTHER" id="PTHR36442">
    <property type="entry name" value="CYCLIC-DI-AMP PHOSPHODIESTERASE PGPH"/>
    <property type="match status" value="1"/>
</dbReference>
<keyword evidence="4" id="KW-0378">Hydrolase</keyword>
<feature type="domain" description="Metal-dependent phosphohydrolase 7TM intracellular" evidence="3">
    <location>
        <begin position="196"/>
        <end position="384"/>
    </location>
</feature>
<proteinExistence type="predicted"/>
<dbReference type="Pfam" id="PF07697">
    <property type="entry name" value="7TMR-HDED"/>
    <property type="match status" value="1"/>
</dbReference>
<evidence type="ECO:0000313" key="5">
    <source>
        <dbReference type="Proteomes" id="UP000032900"/>
    </source>
</evidence>
<feature type="transmembrane region" description="Helical" evidence="1">
    <location>
        <begin position="322"/>
        <end position="343"/>
    </location>
</feature>